<keyword evidence="5" id="KW-1133">Transmembrane helix</keyword>
<keyword evidence="7" id="KW-1015">Disulfide bond</keyword>
<evidence type="ECO:0000256" key="8">
    <source>
        <dbReference type="ARBA" id="ARBA00023170"/>
    </source>
</evidence>
<gene>
    <name evidence="12" type="ORF">HHUSO_G34690</name>
</gene>
<feature type="domain" description="Ig-like" evidence="11">
    <location>
        <begin position="403"/>
        <end position="510"/>
    </location>
</feature>
<dbReference type="PROSITE" id="PS50835">
    <property type="entry name" value="IG_LIKE"/>
    <property type="match status" value="3"/>
</dbReference>
<keyword evidence="6" id="KW-0472">Membrane</keyword>
<keyword evidence="10" id="KW-0393">Immunoglobulin domain</keyword>
<keyword evidence="4" id="KW-0732">Signal</keyword>
<dbReference type="InterPro" id="IPR013106">
    <property type="entry name" value="Ig_V-set"/>
</dbReference>
<evidence type="ECO:0000256" key="3">
    <source>
        <dbReference type="ARBA" id="ARBA00022692"/>
    </source>
</evidence>
<evidence type="ECO:0000259" key="11">
    <source>
        <dbReference type="PROSITE" id="PS50835"/>
    </source>
</evidence>
<dbReference type="SUPFAM" id="SSF48726">
    <property type="entry name" value="Immunoglobulin"/>
    <property type="match status" value="3"/>
</dbReference>
<evidence type="ECO:0000256" key="5">
    <source>
        <dbReference type="ARBA" id="ARBA00022989"/>
    </source>
</evidence>
<evidence type="ECO:0000256" key="2">
    <source>
        <dbReference type="ARBA" id="ARBA00022475"/>
    </source>
</evidence>
<comment type="subcellular location">
    <subcellularLocation>
        <location evidence="1">Cell membrane</location>
        <topology evidence="1">Single-pass type I membrane protein</topology>
    </subcellularLocation>
</comment>
<keyword evidence="8" id="KW-0675">Receptor</keyword>
<comment type="caution">
    <text evidence="12">The sequence shown here is derived from an EMBL/GenBank/DDBJ whole genome shotgun (WGS) entry which is preliminary data.</text>
</comment>
<name>A0ABR0Y5F8_HUSHU</name>
<sequence>MQTERAKRMDSAGEEASLNSPELPWNQLYLKRRTESRIQLRRRVCFTGPTAAAVTGVLAILILAAGRVSGSDLVHVPSSVKCTEGQDCILSCTFNYTAGGWDEKSGVIWRRAETEHIVHRIRNNTDQLADQSPQYVSRTSLFDSELQLGNASLLLRRVREGDAGKYKCSVNAPRLYGSGLTEVVVVPAQRHHWLCFKRIQLRRRVCFTGPAAAAVTGVLAILILAAGSVSSDSDFVKVPNSVKCTEEQDCILSCSFDYTDGGWDEKSDVIWRRAETGRIVHSYHDNTDQLAHQLPQYVSRTSLFDSELQRGTNFTAAEESQEEDAGEYKCSVYTPRLSRFLLAIELVSLAPDHIRQPGSKLSQLCFKRIQLRRRVCFTGSCCCCCYRVLAILILAAGSVSSDSDFVKVPNSVKCTEEQDCILSCSFDYTDGGWDEKSDVIWRRAERAIAHSYHDNTDQLAHQLPQYVSRTSLFDSELQRGNASLLLRRVREEDAGEYKCSVYTPRLSRVS</sequence>
<dbReference type="InterPro" id="IPR036179">
    <property type="entry name" value="Ig-like_dom_sf"/>
</dbReference>
<proteinExistence type="predicted"/>
<evidence type="ECO:0000313" key="12">
    <source>
        <dbReference type="EMBL" id="KAK6467676.1"/>
    </source>
</evidence>
<organism evidence="12 13">
    <name type="scientific">Huso huso</name>
    <name type="common">Beluga</name>
    <name type="synonym">Acipenser huso</name>
    <dbReference type="NCBI Taxonomy" id="61971"/>
    <lineage>
        <taxon>Eukaryota</taxon>
        <taxon>Metazoa</taxon>
        <taxon>Chordata</taxon>
        <taxon>Craniata</taxon>
        <taxon>Vertebrata</taxon>
        <taxon>Euteleostomi</taxon>
        <taxon>Actinopterygii</taxon>
        <taxon>Chondrostei</taxon>
        <taxon>Acipenseriformes</taxon>
        <taxon>Acipenseridae</taxon>
        <taxon>Huso</taxon>
    </lineage>
</organism>
<dbReference type="InterPro" id="IPR051713">
    <property type="entry name" value="T-cell_Activation_Regulation"/>
</dbReference>
<keyword evidence="9" id="KW-0325">Glycoprotein</keyword>
<dbReference type="Gene3D" id="2.60.40.10">
    <property type="entry name" value="Immunoglobulins"/>
    <property type="match status" value="3"/>
</dbReference>
<dbReference type="InterPro" id="IPR007110">
    <property type="entry name" value="Ig-like_dom"/>
</dbReference>
<evidence type="ECO:0000256" key="6">
    <source>
        <dbReference type="ARBA" id="ARBA00023136"/>
    </source>
</evidence>
<protein>
    <submittedName>
        <fullName evidence="12">CD276 antigen-like</fullName>
    </submittedName>
</protein>
<feature type="domain" description="Ig-like" evidence="11">
    <location>
        <begin position="233"/>
        <end position="332"/>
    </location>
</feature>
<dbReference type="PANTHER" id="PTHR25466">
    <property type="entry name" value="T-LYMPHOCYTE ACTIVATION ANTIGEN"/>
    <property type="match status" value="1"/>
</dbReference>
<dbReference type="InterPro" id="IPR003599">
    <property type="entry name" value="Ig_sub"/>
</dbReference>
<dbReference type="EMBL" id="JAHFZB010000048">
    <property type="protein sequence ID" value="KAK6467676.1"/>
    <property type="molecule type" value="Genomic_DNA"/>
</dbReference>
<evidence type="ECO:0000256" key="9">
    <source>
        <dbReference type="ARBA" id="ARBA00023180"/>
    </source>
</evidence>
<feature type="domain" description="Ig-like" evidence="11">
    <location>
        <begin position="49"/>
        <end position="171"/>
    </location>
</feature>
<keyword evidence="13" id="KW-1185">Reference proteome</keyword>
<evidence type="ECO:0000256" key="10">
    <source>
        <dbReference type="ARBA" id="ARBA00023319"/>
    </source>
</evidence>
<dbReference type="InterPro" id="IPR013151">
    <property type="entry name" value="Immunoglobulin_dom"/>
</dbReference>
<keyword evidence="2" id="KW-1003">Cell membrane</keyword>
<dbReference type="InterPro" id="IPR013783">
    <property type="entry name" value="Ig-like_fold"/>
</dbReference>
<reference evidence="12 13" key="1">
    <citation type="submission" date="2021-05" db="EMBL/GenBank/DDBJ databases">
        <authorList>
            <person name="Zahm M."/>
            <person name="Klopp C."/>
            <person name="Cabau C."/>
            <person name="Kuhl H."/>
            <person name="Suciu R."/>
            <person name="Ciorpac M."/>
            <person name="Holostenco D."/>
            <person name="Gessner J."/>
            <person name="Wuertz S."/>
            <person name="Hohne C."/>
            <person name="Stock M."/>
            <person name="Gislard M."/>
            <person name="Lluch J."/>
            <person name="Milhes M."/>
            <person name="Lampietro C."/>
            <person name="Lopez Roques C."/>
            <person name="Donnadieu C."/>
            <person name="Du K."/>
            <person name="Schartl M."/>
            <person name="Guiguen Y."/>
        </authorList>
    </citation>
    <scope>NUCLEOTIDE SEQUENCE [LARGE SCALE GENOMIC DNA]</scope>
    <source>
        <strain evidence="12">Hh-F2</strain>
        <tissue evidence="12">Blood</tissue>
    </source>
</reference>
<dbReference type="SMART" id="SM00409">
    <property type="entry name" value="IG"/>
    <property type="match status" value="2"/>
</dbReference>
<evidence type="ECO:0000313" key="13">
    <source>
        <dbReference type="Proteomes" id="UP001369086"/>
    </source>
</evidence>
<evidence type="ECO:0000256" key="7">
    <source>
        <dbReference type="ARBA" id="ARBA00023157"/>
    </source>
</evidence>
<evidence type="ECO:0000256" key="4">
    <source>
        <dbReference type="ARBA" id="ARBA00022729"/>
    </source>
</evidence>
<dbReference type="Proteomes" id="UP001369086">
    <property type="component" value="Unassembled WGS sequence"/>
</dbReference>
<evidence type="ECO:0000256" key="1">
    <source>
        <dbReference type="ARBA" id="ARBA00004251"/>
    </source>
</evidence>
<dbReference type="PANTHER" id="PTHR25466:SF14">
    <property type="entry name" value="BUTYROPHILIN SUBFAMILY 2 MEMBER A2-LIKE-RELATED"/>
    <property type="match status" value="1"/>
</dbReference>
<accession>A0ABR0Y5F8</accession>
<keyword evidence="3" id="KW-0812">Transmembrane</keyword>
<dbReference type="Pfam" id="PF07686">
    <property type="entry name" value="V-set"/>
    <property type="match status" value="1"/>
</dbReference>
<dbReference type="Pfam" id="PF00047">
    <property type="entry name" value="ig"/>
    <property type="match status" value="1"/>
</dbReference>